<evidence type="ECO:0000256" key="4">
    <source>
        <dbReference type="SAM" id="Coils"/>
    </source>
</evidence>
<dbReference type="AlphaFoldDB" id="T1JK87"/>
<dbReference type="PANTHER" id="PTHR10036">
    <property type="entry name" value="CD59 GLYCOPROTEIN"/>
    <property type="match status" value="1"/>
</dbReference>
<evidence type="ECO:0000256" key="5">
    <source>
        <dbReference type="SAM" id="Phobius"/>
    </source>
</evidence>
<dbReference type="SUPFAM" id="SSF57302">
    <property type="entry name" value="Snake toxin-like"/>
    <property type="match status" value="1"/>
</dbReference>
<evidence type="ECO:0000256" key="2">
    <source>
        <dbReference type="ARBA" id="ARBA00023157"/>
    </source>
</evidence>
<dbReference type="InterPro" id="IPR045860">
    <property type="entry name" value="Snake_toxin-like_sf"/>
</dbReference>
<dbReference type="PANTHER" id="PTHR10036:SF3">
    <property type="entry name" value="PROTEIN SLEEPLESS-RELATED"/>
    <property type="match status" value="1"/>
</dbReference>
<dbReference type="Proteomes" id="UP000014500">
    <property type="component" value="Unassembled WGS sequence"/>
</dbReference>
<keyword evidence="4" id="KW-0175">Coiled coil</keyword>
<name>T1JK87_STRMM</name>
<keyword evidence="5" id="KW-0472">Membrane</keyword>
<dbReference type="EMBL" id="JH431195">
    <property type="status" value="NOT_ANNOTATED_CDS"/>
    <property type="molecule type" value="Genomic_DNA"/>
</dbReference>
<dbReference type="HOGENOM" id="CLU_1301098_0_0_1"/>
<feature type="coiled-coil region" evidence="4">
    <location>
        <begin position="159"/>
        <end position="186"/>
    </location>
</feature>
<feature type="transmembrane region" description="Helical" evidence="5">
    <location>
        <begin position="126"/>
        <end position="147"/>
    </location>
</feature>
<sequence length="212" mass="24348">MASVLQFYLGSALECYVCNNQDGNYDKCVKTVQTCDQFQDWCLSTVKWGSLPYWQKGAPKMYYIGKKCATKDMCVRAIRDRVTLCDRIWYNDWECAECCQGDRCNYFITLGSSNVQTEGYNKMDKFPLLLAIIAVILGGTAVNLINWQQKQLDVLQDTLHAQQATLSSIIEENRRLEDKVAKQSTEFQNMIELLSNSGLIINRFKKPSKFKI</sequence>
<evidence type="ECO:0000256" key="3">
    <source>
        <dbReference type="ARBA" id="ARBA00025739"/>
    </source>
</evidence>
<protein>
    <recommendedName>
        <fullName evidence="8">UPAR/Ly6 domain-containing protein</fullName>
    </recommendedName>
</protein>
<proteinExistence type="inferred from homology"/>
<evidence type="ECO:0000313" key="7">
    <source>
        <dbReference type="Proteomes" id="UP000014500"/>
    </source>
</evidence>
<keyword evidence="5" id="KW-0812">Transmembrane</keyword>
<evidence type="ECO:0000313" key="6">
    <source>
        <dbReference type="EnsemblMetazoa" id="SMAR014267-PA"/>
    </source>
</evidence>
<keyword evidence="7" id="KW-1185">Reference proteome</keyword>
<reference evidence="6" key="2">
    <citation type="submission" date="2015-02" db="UniProtKB">
        <authorList>
            <consortium name="EnsemblMetazoa"/>
        </authorList>
    </citation>
    <scope>IDENTIFICATION</scope>
</reference>
<reference evidence="7" key="1">
    <citation type="submission" date="2011-05" db="EMBL/GenBank/DDBJ databases">
        <authorList>
            <person name="Richards S.R."/>
            <person name="Qu J."/>
            <person name="Jiang H."/>
            <person name="Jhangiani S.N."/>
            <person name="Agravi P."/>
            <person name="Goodspeed R."/>
            <person name="Gross S."/>
            <person name="Mandapat C."/>
            <person name="Jackson L."/>
            <person name="Mathew T."/>
            <person name="Pu L."/>
            <person name="Thornton R."/>
            <person name="Saada N."/>
            <person name="Wilczek-Boney K.B."/>
            <person name="Lee S."/>
            <person name="Kovar C."/>
            <person name="Wu Y."/>
            <person name="Scherer S.E."/>
            <person name="Worley K.C."/>
            <person name="Muzny D.M."/>
            <person name="Gibbs R."/>
        </authorList>
    </citation>
    <scope>NUCLEOTIDE SEQUENCE</scope>
    <source>
        <strain evidence="7">Brora</strain>
    </source>
</reference>
<accession>T1JK87</accession>
<evidence type="ECO:0008006" key="8">
    <source>
        <dbReference type="Google" id="ProtNLM"/>
    </source>
</evidence>
<dbReference type="eggNOG" id="ENOG502S3JS">
    <property type="taxonomic scope" value="Eukaryota"/>
</dbReference>
<dbReference type="CDD" id="cd23599">
    <property type="entry name" value="TFP_LU_ECD_Cold"/>
    <property type="match status" value="1"/>
</dbReference>
<dbReference type="STRING" id="126957.T1JK87"/>
<organism evidence="6 7">
    <name type="scientific">Strigamia maritima</name>
    <name type="common">European centipede</name>
    <name type="synonym">Geophilus maritimus</name>
    <dbReference type="NCBI Taxonomy" id="126957"/>
    <lineage>
        <taxon>Eukaryota</taxon>
        <taxon>Metazoa</taxon>
        <taxon>Ecdysozoa</taxon>
        <taxon>Arthropoda</taxon>
        <taxon>Myriapoda</taxon>
        <taxon>Chilopoda</taxon>
        <taxon>Pleurostigmophora</taxon>
        <taxon>Geophilomorpha</taxon>
        <taxon>Linotaeniidae</taxon>
        <taxon>Strigamia</taxon>
    </lineage>
</organism>
<keyword evidence="1" id="KW-0732">Signal</keyword>
<evidence type="ECO:0000256" key="1">
    <source>
        <dbReference type="ARBA" id="ARBA00022729"/>
    </source>
</evidence>
<dbReference type="Gene3D" id="2.10.60.10">
    <property type="entry name" value="CD59"/>
    <property type="match status" value="1"/>
</dbReference>
<keyword evidence="5" id="KW-1133">Transmembrane helix</keyword>
<dbReference type="PhylomeDB" id="T1JK87"/>
<keyword evidence="2" id="KW-1015">Disulfide bond</keyword>
<comment type="similarity">
    <text evidence="3">Belongs to the scoloptoxin-05 family.</text>
</comment>
<dbReference type="EnsemblMetazoa" id="SMAR014267-RA">
    <property type="protein sequence ID" value="SMAR014267-PA"/>
    <property type="gene ID" value="SMAR014267"/>
</dbReference>